<dbReference type="EMBL" id="DYUZ01000035">
    <property type="protein sequence ID" value="HJG38147.1"/>
    <property type="molecule type" value="Genomic_DNA"/>
</dbReference>
<dbReference type="SUPFAM" id="SSF103481">
    <property type="entry name" value="Multidrug resistance efflux transporter EmrE"/>
    <property type="match status" value="1"/>
</dbReference>
<feature type="transmembrane region" description="Helical" evidence="2">
    <location>
        <begin position="112"/>
        <end position="129"/>
    </location>
</feature>
<feature type="domain" description="EamA" evidence="3">
    <location>
        <begin position="137"/>
        <end position="267"/>
    </location>
</feature>
<proteinExistence type="inferred from homology"/>
<comment type="similarity">
    <text evidence="1">Belongs to the EamA transporter family.</text>
</comment>
<dbReference type="RefSeq" id="WP_102372736.1">
    <property type="nucleotide sequence ID" value="NZ_CALUIL010000028.1"/>
</dbReference>
<accession>A0A921LUU5</accession>
<gene>
    <name evidence="4" type="ORF">K8V70_09890</name>
</gene>
<feature type="transmembrane region" description="Helical" evidence="2">
    <location>
        <begin position="252"/>
        <end position="270"/>
    </location>
</feature>
<evidence type="ECO:0000313" key="4">
    <source>
        <dbReference type="EMBL" id="HJG38147.1"/>
    </source>
</evidence>
<organism evidence="4 5">
    <name type="scientific">Enorma phocaeensis</name>
    <dbReference type="NCBI Taxonomy" id="1871019"/>
    <lineage>
        <taxon>Bacteria</taxon>
        <taxon>Bacillati</taxon>
        <taxon>Actinomycetota</taxon>
        <taxon>Coriobacteriia</taxon>
        <taxon>Coriobacteriales</taxon>
        <taxon>Coriobacteriaceae</taxon>
        <taxon>Enorma</taxon>
    </lineage>
</organism>
<dbReference type="PANTHER" id="PTHR22911:SF79">
    <property type="entry name" value="MOBA-LIKE NTP TRANSFERASE DOMAIN-CONTAINING PROTEIN"/>
    <property type="match status" value="1"/>
</dbReference>
<dbReference type="AlphaFoldDB" id="A0A921LUU5"/>
<name>A0A921LUU5_9ACTN</name>
<feature type="transmembrane region" description="Helical" evidence="2">
    <location>
        <begin position="228"/>
        <end position="246"/>
    </location>
</feature>
<dbReference type="InterPro" id="IPR037185">
    <property type="entry name" value="EmrE-like"/>
</dbReference>
<feature type="transmembrane region" description="Helical" evidence="2">
    <location>
        <begin position="164"/>
        <end position="184"/>
    </location>
</feature>
<reference evidence="4" key="2">
    <citation type="submission" date="2021-09" db="EMBL/GenBank/DDBJ databases">
        <authorList>
            <person name="Gilroy R."/>
        </authorList>
    </citation>
    <scope>NUCLEOTIDE SEQUENCE</scope>
    <source>
        <strain evidence="4">ChiHjej13B12-9602</strain>
    </source>
</reference>
<keyword evidence="2" id="KW-0472">Membrane</keyword>
<evidence type="ECO:0000256" key="1">
    <source>
        <dbReference type="ARBA" id="ARBA00007362"/>
    </source>
</evidence>
<sequence length="303" mass="32049">MKHSGYLALFGTALLWSFTGVLVASNHLSAVLVSAGNALFAIISCVLIARPKLHFNPLIIAVGIAQFIVAITFNAGNQLSTVGNVIVLQYCSMVFVIVYQSIDTRKLPPVKQVVFVTLAILGMVLFFFDELSPEGALGNLCAIVSGIFFGLMFYLNSKPSSDAVISYMISCVIAMAVGAASLVTAGELPRLSFQDIASMAVNGFICQGIASVLLAHGLKSVPPFSSNLICMSEVILAPLWAFILFGQGFGRFALIGAALIVLSIVLNLHFEQQLSAAEEDASLEGAELEDTVLEGAGTYSANE</sequence>
<dbReference type="GO" id="GO:0016020">
    <property type="term" value="C:membrane"/>
    <property type="evidence" value="ECO:0007669"/>
    <property type="project" value="InterPro"/>
</dbReference>
<protein>
    <submittedName>
        <fullName evidence="4">DMT family transporter</fullName>
    </submittedName>
</protein>
<evidence type="ECO:0000259" key="3">
    <source>
        <dbReference type="Pfam" id="PF00892"/>
    </source>
</evidence>
<dbReference type="Pfam" id="PF00892">
    <property type="entry name" value="EamA"/>
    <property type="match status" value="2"/>
</dbReference>
<feature type="transmembrane region" description="Helical" evidence="2">
    <location>
        <begin position="81"/>
        <end position="100"/>
    </location>
</feature>
<reference evidence="4" key="1">
    <citation type="journal article" date="2021" name="PeerJ">
        <title>Extensive microbial diversity within the chicken gut microbiome revealed by metagenomics and culture.</title>
        <authorList>
            <person name="Gilroy R."/>
            <person name="Ravi A."/>
            <person name="Getino M."/>
            <person name="Pursley I."/>
            <person name="Horton D.L."/>
            <person name="Alikhan N.F."/>
            <person name="Baker D."/>
            <person name="Gharbi K."/>
            <person name="Hall N."/>
            <person name="Watson M."/>
            <person name="Adriaenssens E.M."/>
            <person name="Foster-Nyarko E."/>
            <person name="Jarju S."/>
            <person name="Secka A."/>
            <person name="Antonio M."/>
            <person name="Oren A."/>
            <person name="Chaudhuri R.R."/>
            <person name="La Ragione R."/>
            <person name="Hildebrand F."/>
            <person name="Pallen M.J."/>
        </authorList>
    </citation>
    <scope>NUCLEOTIDE SEQUENCE</scope>
    <source>
        <strain evidence="4">ChiHjej13B12-9602</strain>
    </source>
</reference>
<feature type="transmembrane region" description="Helical" evidence="2">
    <location>
        <begin position="30"/>
        <end position="48"/>
    </location>
</feature>
<feature type="transmembrane region" description="Helical" evidence="2">
    <location>
        <begin position="196"/>
        <end position="216"/>
    </location>
</feature>
<evidence type="ECO:0000256" key="2">
    <source>
        <dbReference type="SAM" id="Phobius"/>
    </source>
</evidence>
<dbReference type="InterPro" id="IPR000620">
    <property type="entry name" value="EamA_dom"/>
</dbReference>
<keyword evidence="2" id="KW-1133">Transmembrane helix</keyword>
<feature type="transmembrane region" description="Helical" evidence="2">
    <location>
        <begin position="55"/>
        <end position="75"/>
    </location>
</feature>
<comment type="caution">
    <text evidence="4">The sequence shown here is derived from an EMBL/GenBank/DDBJ whole genome shotgun (WGS) entry which is preliminary data.</text>
</comment>
<feature type="transmembrane region" description="Helical" evidence="2">
    <location>
        <begin position="7"/>
        <end position="24"/>
    </location>
</feature>
<keyword evidence="2" id="KW-0812">Transmembrane</keyword>
<dbReference type="OrthoDB" id="9814731at2"/>
<dbReference type="PANTHER" id="PTHR22911">
    <property type="entry name" value="ACYL-MALONYL CONDENSING ENZYME-RELATED"/>
    <property type="match status" value="1"/>
</dbReference>
<feature type="domain" description="EamA" evidence="3">
    <location>
        <begin position="4"/>
        <end position="127"/>
    </location>
</feature>
<dbReference type="Proteomes" id="UP000753256">
    <property type="component" value="Unassembled WGS sequence"/>
</dbReference>
<feature type="transmembrane region" description="Helical" evidence="2">
    <location>
        <begin position="135"/>
        <end position="155"/>
    </location>
</feature>
<evidence type="ECO:0000313" key="5">
    <source>
        <dbReference type="Proteomes" id="UP000753256"/>
    </source>
</evidence>